<proteinExistence type="predicted"/>
<reference evidence="1" key="1">
    <citation type="journal article" date="2015" name="Nature">
        <title>Complex archaea that bridge the gap between prokaryotes and eukaryotes.</title>
        <authorList>
            <person name="Spang A."/>
            <person name="Saw J.H."/>
            <person name="Jorgensen S.L."/>
            <person name="Zaremba-Niedzwiedzka K."/>
            <person name="Martijn J."/>
            <person name="Lind A.E."/>
            <person name="van Eijk R."/>
            <person name="Schleper C."/>
            <person name="Guy L."/>
            <person name="Ettema T.J."/>
        </authorList>
    </citation>
    <scope>NUCLEOTIDE SEQUENCE</scope>
</reference>
<feature type="non-terminal residue" evidence="1">
    <location>
        <position position="1"/>
    </location>
</feature>
<gene>
    <name evidence="1" type="ORF">LCGC14_2669150</name>
</gene>
<dbReference type="AlphaFoldDB" id="A0A0F8ZPN2"/>
<name>A0A0F8ZPN2_9ZZZZ</name>
<dbReference type="EMBL" id="LAZR01046750">
    <property type="protein sequence ID" value="KKK95803.1"/>
    <property type="molecule type" value="Genomic_DNA"/>
</dbReference>
<organism evidence="1">
    <name type="scientific">marine sediment metagenome</name>
    <dbReference type="NCBI Taxonomy" id="412755"/>
    <lineage>
        <taxon>unclassified sequences</taxon>
        <taxon>metagenomes</taxon>
        <taxon>ecological metagenomes</taxon>
    </lineage>
</organism>
<evidence type="ECO:0000313" key="1">
    <source>
        <dbReference type="EMBL" id="KKK95803.1"/>
    </source>
</evidence>
<sequence length="190" mass="21517">NLWDANATVSVDSSADTEEFITAWTERLTGFTPTDSSLILEKFTAVGTAQRAWRVKILTAHVAVYMGDIKLGARLDFPRWVQGPFGPRPRKVEGKVADNQFGQFIQRVVIRKEAEVSLTFRRLTKSFVWDTLAPAFDDYLISGMFYVSWDIDQHEDQKMLAFMPDGAEFDPQYEGATLSVTLRVMPMPEA</sequence>
<protein>
    <submittedName>
        <fullName evidence="1">Uncharacterized protein</fullName>
    </submittedName>
</protein>
<accession>A0A0F8ZPN2</accession>
<comment type="caution">
    <text evidence="1">The sequence shown here is derived from an EMBL/GenBank/DDBJ whole genome shotgun (WGS) entry which is preliminary data.</text>
</comment>